<dbReference type="EMBL" id="JACHOV010000007">
    <property type="protein sequence ID" value="MBB4641762.1"/>
    <property type="molecule type" value="Genomic_DNA"/>
</dbReference>
<dbReference type="AlphaFoldDB" id="A0A840HU44"/>
<evidence type="ECO:0000313" key="4">
    <source>
        <dbReference type="Proteomes" id="UP000575068"/>
    </source>
</evidence>
<feature type="compositionally biased region" description="Basic residues" evidence="1">
    <location>
        <begin position="1"/>
        <end position="10"/>
    </location>
</feature>
<sequence length="362" mass="40089">MYWFKPRSRKEHSEEVQALGTEWRGQESGADRPDKPDRFLPRFRSNVRHQFRPHETDRDDRMRIKLRGAFTPAQPIERRERFAGRTKALGRLIGAIEDQRLHAVIYGDRGIGKTSLLHVLAETAREAGYVVLYESCDAGTGFDELFRSILAQIPQLYHGGITPADQAVEEGGTLLDMAAHAMLSPRSVSELLAATAGARLILMLDEFDRATSREFRRAVAELIKNLSDRCARVQLVVAGVAANFAELVEHLPSIRRNVLSLELPRMGDEEIEEMIGIGEAESGLAFSAEARSRIRFMAHGYPYIATLLAHHSGLLAIDRAADKVTLDDVILAVQELDGHIGETAWDTSPMVPASGQMSAGGL</sequence>
<evidence type="ECO:0000256" key="1">
    <source>
        <dbReference type="SAM" id="MobiDB-lite"/>
    </source>
</evidence>
<dbReference type="InterPro" id="IPR041664">
    <property type="entry name" value="AAA_16"/>
</dbReference>
<dbReference type="PANTHER" id="PTHR34301">
    <property type="entry name" value="DNA-BINDING PROTEIN-RELATED"/>
    <property type="match status" value="1"/>
</dbReference>
<feature type="region of interest" description="Disordered" evidence="1">
    <location>
        <begin position="1"/>
        <end position="38"/>
    </location>
</feature>
<dbReference type="PANTHER" id="PTHR34301:SF8">
    <property type="entry name" value="ATPASE DOMAIN-CONTAINING PROTEIN"/>
    <property type="match status" value="1"/>
</dbReference>
<feature type="compositionally biased region" description="Basic and acidic residues" evidence="1">
    <location>
        <begin position="29"/>
        <end position="38"/>
    </location>
</feature>
<dbReference type="Proteomes" id="UP000575068">
    <property type="component" value="Unassembled WGS sequence"/>
</dbReference>
<accession>A0A840HU44</accession>
<reference evidence="3 4" key="1">
    <citation type="submission" date="2020-08" db="EMBL/GenBank/DDBJ databases">
        <title>Genomic Encyclopedia of Type Strains, Phase IV (KMG-IV): sequencing the most valuable type-strain genomes for metagenomic binning, comparative biology and taxonomic classification.</title>
        <authorList>
            <person name="Goeker M."/>
        </authorList>
    </citation>
    <scope>NUCLEOTIDE SEQUENCE [LARGE SCALE GENOMIC DNA]</scope>
    <source>
        <strain evidence="3 4">DSM 7465</strain>
    </source>
</reference>
<dbReference type="SUPFAM" id="SSF52540">
    <property type="entry name" value="P-loop containing nucleoside triphosphate hydrolases"/>
    <property type="match status" value="1"/>
</dbReference>
<dbReference type="InterPro" id="IPR027417">
    <property type="entry name" value="P-loop_NTPase"/>
</dbReference>
<evidence type="ECO:0000313" key="3">
    <source>
        <dbReference type="EMBL" id="MBB4641762.1"/>
    </source>
</evidence>
<dbReference type="RefSeq" id="WP_184475554.1">
    <property type="nucleotide sequence ID" value="NZ_JACHOV010000007.1"/>
</dbReference>
<dbReference type="Gene3D" id="3.40.50.300">
    <property type="entry name" value="P-loop containing nucleotide triphosphate hydrolases"/>
    <property type="match status" value="1"/>
</dbReference>
<proteinExistence type="predicted"/>
<comment type="caution">
    <text evidence="3">The sequence shown here is derived from an EMBL/GenBank/DDBJ whole genome shotgun (WGS) entry which is preliminary data.</text>
</comment>
<organism evidence="3 4">
    <name type="scientific">Rhizorhapis suberifaciens</name>
    <name type="common">corky root of lettuce</name>
    <dbReference type="NCBI Taxonomy" id="13656"/>
    <lineage>
        <taxon>Bacteria</taxon>
        <taxon>Pseudomonadati</taxon>
        <taxon>Pseudomonadota</taxon>
        <taxon>Alphaproteobacteria</taxon>
        <taxon>Sphingomonadales</taxon>
        <taxon>Sphingomonadaceae</taxon>
        <taxon>Rhizorhapis</taxon>
    </lineage>
</organism>
<dbReference type="Pfam" id="PF13191">
    <property type="entry name" value="AAA_16"/>
    <property type="match status" value="1"/>
</dbReference>
<evidence type="ECO:0000259" key="2">
    <source>
        <dbReference type="Pfam" id="PF13191"/>
    </source>
</evidence>
<keyword evidence="4" id="KW-1185">Reference proteome</keyword>
<feature type="domain" description="Orc1-like AAA ATPase" evidence="2">
    <location>
        <begin position="81"/>
        <end position="228"/>
    </location>
</feature>
<gene>
    <name evidence="3" type="ORF">HNQ99_002075</name>
</gene>
<name>A0A840HU44_9SPHN</name>
<protein>
    <submittedName>
        <fullName evidence="3">Cdc6-like AAA superfamily ATPase</fullName>
    </submittedName>
</protein>